<comment type="caution">
    <text evidence="1">The sequence shown here is derived from an EMBL/GenBank/DDBJ whole genome shotgun (WGS) entry which is preliminary data.</text>
</comment>
<accession>A0A484FQ72</accession>
<evidence type="ECO:0000313" key="1">
    <source>
        <dbReference type="EMBL" id="TDZ19107.1"/>
    </source>
</evidence>
<evidence type="ECO:0000313" key="2">
    <source>
        <dbReference type="Proteomes" id="UP000014480"/>
    </source>
</evidence>
<sequence>MPAPVWHTLFTAHWISSNTYDKLKSVEYAKILANGAVVALEESGTTSSAYRRWFGGQNAKRSTLEAIKTHHYEAVLAGLREP</sequence>
<reference evidence="2" key="1">
    <citation type="journal article" date="2013" name="New Phytol.">
        <title>Comparative genomic and transcriptomic analyses reveal the hemibiotrophic stage shift of Colletotrichum fungi.</title>
        <authorList>
            <person name="Gan P."/>
            <person name="Ikeda K."/>
            <person name="Irieda H."/>
            <person name="Narusaka M."/>
            <person name="O'Connell R.J."/>
            <person name="Narusaka Y."/>
            <person name="Takano Y."/>
            <person name="Kubo Y."/>
            <person name="Shirasu K."/>
        </authorList>
    </citation>
    <scope>NUCLEOTIDE SEQUENCE [LARGE SCALE GENOMIC DNA]</scope>
    <source>
        <strain evidence="2">104-T / ATCC 96160 / CBS 514.97 / LARS 414 / MAFF 240422</strain>
    </source>
</reference>
<dbReference type="AlphaFoldDB" id="A0A484FQ72"/>
<gene>
    <name evidence="1" type="ORF">Cob_v007916</name>
</gene>
<protein>
    <submittedName>
        <fullName evidence="1">Uncharacterized protein</fullName>
    </submittedName>
</protein>
<dbReference type="EMBL" id="AMCV02000021">
    <property type="protein sequence ID" value="TDZ19107.1"/>
    <property type="molecule type" value="Genomic_DNA"/>
</dbReference>
<proteinExistence type="predicted"/>
<dbReference type="Proteomes" id="UP000014480">
    <property type="component" value="Unassembled WGS sequence"/>
</dbReference>
<reference evidence="2" key="2">
    <citation type="journal article" date="2019" name="Mol. Plant Microbe Interact.">
        <title>Genome sequence resources for four phytopathogenic fungi from the Colletotrichum orbiculare species complex.</title>
        <authorList>
            <person name="Gan P."/>
            <person name="Tsushima A."/>
            <person name="Narusaka M."/>
            <person name="Narusaka Y."/>
            <person name="Takano Y."/>
            <person name="Kubo Y."/>
            <person name="Shirasu K."/>
        </authorList>
    </citation>
    <scope>GENOME REANNOTATION</scope>
    <source>
        <strain evidence="2">104-T / ATCC 96160 / CBS 514.97 / LARS 414 / MAFF 240422</strain>
    </source>
</reference>
<name>A0A484FQ72_COLOR</name>
<organism evidence="1 2">
    <name type="scientific">Colletotrichum orbiculare (strain 104-T / ATCC 96160 / CBS 514.97 / LARS 414 / MAFF 240422)</name>
    <name type="common">Cucumber anthracnose fungus</name>
    <name type="synonym">Colletotrichum lagenarium</name>
    <dbReference type="NCBI Taxonomy" id="1213857"/>
    <lineage>
        <taxon>Eukaryota</taxon>
        <taxon>Fungi</taxon>
        <taxon>Dikarya</taxon>
        <taxon>Ascomycota</taxon>
        <taxon>Pezizomycotina</taxon>
        <taxon>Sordariomycetes</taxon>
        <taxon>Hypocreomycetidae</taxon>
        <taxon>Glomerellales</taxon>
        <taxon>Glomerellaceae</taxon>
        <taxon>Colletotrichum</taxon>
        <taxon>Colletotrichum orbiculare species complex</taxon>
    </lineage>
</organism>
<keyword evidence="2" id="KW-1185">Reference proteome</keyword>
<dbReference type="STRING" id="1213857.A0A484FQ72"/>